<dbReference type="AlphaFoldDB" id="B6U5D2"/>
<protein>
    <submittedName>
        <fullName evidence="1">Uncharacterized protein</fullName>
    </submittedName>
</protein>
<accession>B6U5D2</accession>
<proteinExistence type="evidence at transcript level"/>
<dbReference type="EMBL" id="EU972447">
    <property type="protein sequence ID" value="ACG44565.1"/>
    <property type="molecule type" value="mRNA"/>
</dbReference>
<name>B6U5D2_MAIZE</name>
<evidence type="ECO:0000313" key="1">
    <source>
        <dbReference type="EMBL" id="ACG44565.1"/>
    </source>
</evidence>
<organism evidence="1">
    <name type="scientific">Zea mays</name>
    <name type="common">Maize</name>
    <dbReference type="NCBI Taxonomy" id="4577"/>
    <lineage>
        <taxon>Eukaryota</taxon>
        <taxon>Viridiplantae</taxon>
        <taxon>Streptophyta</taxon>
        <taxon>Embryophyta</taxon>
        <taxon>Tracheophyta</taxon>
        <taxon>Spermatophyta</taxon>
        <taxon>Magnoliopsida</taxon>
        <taxon>Liliopsida</taxon>
        <taxon>Poales</taxon>
        <taxon>Poaceae</taxon>
        <taxon>PACMAD clade</taxon>
        <taxon>Panicoideae</taxon>
        <taxon>Andropogonodae</taxon>
        <taxon>Andropogoneae</taxon>
        <taxon>Tripsacinae</taxon>
        <taxon>Zea</taxon>
    </lineage>
</organism>
<sequence>MSTARLPDSPHGRAHGRLALAGIALALAPGEPPLPHARPALPPLPASNPPTPLSCVEIHGRDILRRLRLRSISELRGIDGQVLMTKKSNSSSSTRLKILSICLVKLIF</sequence>
<reference evidence="1" key="1">
    <citation type="journal article" date="2009" name="Plant Mol. Biol.">
        <title>Insights into corn genes derived from large-scale cDNA sequencing.</title>
        <authorList>
            <person name="Alexandrov N.N."/>
            <person name="Brover V.V."/>
            <person name="Freidin S."/>
            <person name="Troukhan M.E."/>
            <person name="Tatarinova T.V."/>
            <person name="Zhang H."/>
            <person name="Swaller T.J."/>
            <person name="Lu Y.P."/>
            <person name="Bouck J."/>
            <person name="Flavell R.B."/>
            <person name="Feldmann K.A."/>
        </authorList>
    </citation>
    <scope>NUCLEOTIDE SEQUENCE</scope>
</reference>